<keyword evidence="1" id="KW-0812">Transmembrane</keyword>
<accession>A0ABW2V0F8</accession>
<evidence type="ECO:0000256" key="1">
    <source>
        <dbReference type="SAM" id="Phobius"/>
    </source>
</evidence>
<evidence type="ECO:0000313" key="2">
    <source>
        <dbReference type="EMBL" id="MFC7749639.1"/>
    </source>
</evidence>
<dbReference type="PANTHER" id="PTHR37305:SF1">
    <property type="entry name" value="MEMBRANE PROTEIN"/>
    <property type="match status" value="1"/>
</dbReference>
<comment type="caution">
    <text evidence="2">The sequence shown here is derived from an EMBL/GenBank/DDBJ whole genome shotgun (WGS) entry which is preliminary data.</text>
</comment>
<feature type="transmembrane region" description="Helical" evidence="1">
    <location>
        <begin position="240"/>
        <end position="260"/>
    </location>
</feature>
<feature type="transmembrane region" description="Helical" evidence="1">
    <location>
        <begin position="156"/>
        <end position="184"/>
    </location>
</feature>
<reference evidence="3" key="1">
    <citation type="journal article" date="2019" name="Int. J. Syst. Evol. Microbiol.">
        <title>The Global Catalogue of Microorganisms (GCM) 10K type strain sequencing project: providing services to taxonomists for standard genome sequencing and annotation.</title>
        <authorList>
            <consortium name="The Broad Institute Genomics Platform"/>
            <consortium name="The Broad Institute Genome Sequencing Center for Infectious Disease"/>
            <person name="Wu L."/>
            <person name="Ma J."/>
        </authorList>
    </citation>
    <scope>NUCLEOTIDE SEQUENCE [LARGE SCALE GENOMIC DNA]</scope>
    <source>
        <strain evidence="3">JCM 18657</strain>
    </source>
</reference>
<protein>
    <submittedName>
        <fullName evidence="2">ABC transporter permease</fullName>
    </submittedName>
</protein>
<organism evidence="2 3">
    <name type="scientific">Paenibacillus thermoaerophilus</name>
    <dbReference type="NCBI Taxonomy" id="1215385"/>
    <lineage>
        <taxon>Bacteria</taxon>
        <taxon>Bacillati</taxon>
        <taxon>Bacillota</taxon>
        <taxon>Bacilli</taxon>
        <taxon>Bacillales</taxon>
        <taxon>Paenibacillaceae</taxon>
        <taxon>Paenibacillus</taxon>
    </lineage>
</organism>
<sequence>MLFNLIANENMKIYRRFRTWILIGLLVLASLTGTFLSWKYGPDENSDWRQAVQENIKQQQEQAAHYQNDDSVTGKLLRERAENEVLISQYRLDHDIPPPAGSMWENVLDMSSLIVLITIFTVIIAGDSVASEFTWGTIKLLLIRPANRTKILASKFIATLLFSLLLLVLLFVVSALFGGILFGFDDIGTPHLKVVNGAVKEVPMVLHAIGQYGLNCVSLIMYVSMAFMISSVFRSSSLGIGLSVFLLFAGQLLVGLLVGFDFNWAKYLFFANTDLTQYLNGMPLIEGMTMGFSIAVLTVYFAGFLLLSWLAFTKRDIAA</sequence>
<name>A0ABW2V0F8_9BACL</name>
<dbReference type="EMBL" id="JBHTGQ010000015">
    <property type="protein sequence ID" value="MFC7749639.1"/>
    <property type="molecule type" value="Genomic_DNA"/>
</dbReference>
<evidence type="ECO:0000313" key="3">
    <source>
        <dbReference type="Proteomes" id="UP001596528"/>
    </source>
</evidence>
<gene>
    <name evidence="2" type="ORF">ACFQWB_06765</name>
</gene>
<dbReference type="RefSeq" id="WP_246068172.1">
    <property type="nucleotide sequence ID" value="NZ_JBHTGQ010000015.1"/>
</dbReference>
<keyword evidence="3" id="KW-1185">Reference proteome</keyword>
<dbReference type="Pfam" id="PF12679">
    <property type="entry name" value="ABC2_membrane_2"/>
    <property type="match status" value="1"/>
</dbReference>
<proteinExistence type="predicted"/>
<dbReference type="Proteomes" id="UP001596528">
    <property type="component" value="Unassembled WGS sequence"/>
</dbReference>
<dbReference type="PANTHER" id="PTHR37305">
    <property type="entry name" value="INTEGRAL MEMBRANE PROTEIN-RELATED"/>
    <property type="match status" value="1"/>
</dbReference>
<feature type="transmembrane region" description="Helical" evidence="1">
    <location>
        <begin position="204"/>
        <end position="228"/>
    </location>
</feature>
<keyword evidence="1" id="KW-1133">Transmembrane helix</keyword>
<feature type="transmembrane region" description="Helical" evidence="1">
    <location>
        <begin position="290"/>
        <end position="312"/>
    </location>
</feature>
<keyword evidence="1" id="KW-0472">Membrane</keyword>
<feature type="transmembrane region" description="Helical" evidence="1">
    <location>
        <begin position="113"/>
        <end position="135"/>
    </location>
</feature>
<feature type="transmembrane region" description="Helical" evidence="1">
    <location>
        <begin position="20"/>
        <end position="38"/>
    </location>
</feature>